<dbReference type="HOGENOM" id="CLU_148710_2_0_14"/>
<name>C4XEP4_MYCFP</name>
<evidence type="ECO:0000256" key="1">
    <source>
        <dbReference type="ARBA" id="ARBA00005589"/>
    </source>
</evidence>
<keyword evidence="4" id="KW-0694">RNA-binding</keyword>
<comment type="subunit">
    <text evidence="4">Part of the 30S ribosomal subunit. Forms a tight heterodimer with protein bS6.</text>
</comment>
<dbReference type="GO" id="GO:0006412">
    <property type="term" value="P:translation"/>
    <property type="evidence" value="ECO:0007669"/>
    <property type="project" value="UniProtKB-UniRule"/>
</dbReference>
<sequence>MFNWCWWKLVRRIMVFNNKKKNNFRRRRCETCDQKLTYVDYKDVEFLSKFITATGQIKPHSATGACAKDQRKIANAIKRARFMALIPYSKDRVRLVK</sequence>
<dbReference type="PANTHER" id="PTHR13479:SF40">
    <property type="entry name" value="SMALL RIBOSOMAL SUBUNIT PROTEIN BS18M"/>
    <property type="match status" value="1"/>
</dbReference>
<dbReference type="GO" id="GO:0003735">
    <property type="term" value="F:structural constituent of ribosome"/>
    <property type="evidence" value="ECO:0007669"/>
    <property type="project" value="InterPro"/>
</dbReference>
<comment type="function">
    <text evidence="4">Binds as a heterodimer with protein bS6 to the central domain of the 16S rRNA, where it helps stabilize the platform of the 30S subunit.</text>
</comment>
<dbReference type="Pfam" id="PF01084">
    <property type="entry name" value="Ribosomal_S18"/>
    <property type="match status" value="1"/>
</dbReference>
<accession>C4XEP4</accession>
<dbReference type="NCBIfam" id="TIGR00165">
    <property type="entry name" value="S18"/>
    <property type="match status" value="1"/>
</dbReference>
<dbReference type="eggNOG" id="COG0238">
    <property type="taxonomic scope" value="Bacteria"/>
</dbReference>
<comment type="similarity">
    <text evidence="1 4 5">Belongs to the bacterial ribosomal protein bS18 family.</text>
</comment>
<dbReference type="PATRIC" id="fig|496833.3.peg.780"/>
<dbReference type="HAMAP" id="MF_00270">
    <property type="entry name" value="Ribosomal_bS18"/>
    <property type="match status" value="1"/>
</dbReference>
<reference evidence="6 7" key="1">
    <citation type="journal article" date="2009" name="Curr. Microbiol.">
        <title>Molecular cloning and expression of a novel cholinephosphotransferase involved in glycoglycerophospholipid biosynthesis of Mycoplasma fermentans.</title>
        <authorList>
            <person name="Ishida N."/>
            <person name="Irikura D."/>
            <person name="Matsuda K."/>
            <person name="Sato S."/>
            <person name="Asano K."/>
        </authorList>
    </citation>
    <scope>NUCLEOTIDE SEQUENCE [LARGE SCALE GENOMIC DNA]</scope>
    <source>
        <strain evidence="7">ATCC 19989 / NBRC 14854 / NCTC 10117 / PG18</strain>
    </source>
</reference>
<dbReference type="PANTHER" id="PTHR13479">
    <property type="entry name" value="30S RIBOSOMAL PROTEIN S18"/>
    <property type="match status" value="1"/>
</dbReference>
<gene>
    <name evidence="4" type="primary">rpsR</name>
    <name evidence="6" type="ordered locus">MBIO_0351</name>
</gene>
<dbReference type="PRINTS" id="PR00974">
    <property type="entry name" value="RIBOSOMALS18"/>
</dbReference>
<keyword evidence="4" id="KW-0699">rRNA-binding</keyword>
<dbReference type="Gene3D" id="4.10.640.10">
    <property type="entry name" value="Ribosomal protein S18"/>
    <property type="match status" value="1"/>
</dbReference>
<dbReference type="SUPFAM" id="SSF46911">
    <property type="entry name" value="Ribosomal protein S18"/>
    <property type="match status" value="1"/>
</dbReference>
<evidence type="ECO:0000256" key="3">
    <source>
        <dbReference type="ARBA" id="ARBA00023274"/>
    </source>
</evidence>
<dbReference type="GO" id="GO:0070181">
    <property type="term" value="F:small ribosomal subunit rRNA binding"/>
    <property type="evidence" value="ECO:0007669"/>
    <property type="project" value="TreeGrafter"/>
</dbReference>
<dbReference type="KEGG" id="mfp:MBIO_0351"/>
<dbReference type="Proteomes" id="UP000006810">
    <property type="component" value="Chromosome"/>
</dbReference>
<keyword evidence="2 4" id="KW-0689">Ribosomal protein</keyword>
<dbReference type="AlphaFoldDB" id="C4XEP4"/>
<organism evidence="6 7">
    <name type="scientific">Mycoplasmopsis fermentans (strain ATCC 19989 / NBRC 14854 / NCTC 10117 / PG18)</name>
    <name type="common">Mycoplasma fermentans</name>
    <dbReference type="NCBI Taxonomy" id="496833"/>
    <lineage>
        <taxon>Bacteria</taxon>
        <taxon>Bacillati</taxon>
        <taxon>Mycoplasmatota</taxon>
        <taxon>Mycoplasmoidales</taxon>
        <taxon>Metamycoplasmataceae</taxon>
        <taxon>Mycoplasmopsis</taxon>
    </lineage>
</organism>
<evidence type="ECO:0000256" key="4">
    <source>
        <dbReference type="HAMAP-Rule" id="MF_00270"/>
    </source>
</evidence>
<proteinExistence type="inferred from homology"/>
<evidence type="ECO:0000256" key="2">
    <source>
        <dbReference type="ARBA" id="ARBA00022980"/>
    </source>
</evidence>
<dbReference type="InterPro" id="IPR001648">
    <property type="entry name" value="Ribosomal_bS18"/>
</dbReference>
<dbReference type="EMBL" id="AP009608">
    <property type="protein sequence ID" value="BAH69616.1"/>
    <property type="molecule type" value="Genomic_DNA"/>
</dbReference>
<keyword evidence="7" id="KW-1185">Reference proteome</keyword>
<keyword evidence="3 4" id="KW-0687">Ribonucleoprotein</keyword>
<dbReference type="GO" id="GO:0022627">
    <property type="term" value="C:cytosolic small ribosomal subunit"/>
    <property type="evidence" value="ECO:0007669"/>
    <property type="project" value="TreeGrafter"/>
</dbReference>
<evidence type="ECO:0000313" key="7">
    <source>
        <dbReference type="Proteomes" id="UP000006810"/>
    </source>
</evidence>
<dbReference type="InterPro" id="IPR036870">
    <property type="entry name" value="Ribosomal_bS18_sf"/>
</dbReference>
<protein>
    <recommendedName>
        <fullName evidence="4">Small ribosomal subunit protein bS18</fullName>
    </recommendedName>
</protein>
<evidence type="ECO:0000313" key="6">
    <source>
        <dbReference type="EMBL" id="BAH69616.1"/>
    </source>
</evidence>
<evidence type="ECO:0000256" key="5">
    <source>
        <dbReference type="RuleBase" id="RU003910"/>
    </source>
</evidence>